<evidence type="ECO:0000313" key="3">
    <source>
        <dbReference type="EMBL" id="KAA6414996.1"/>
    </source>
</evidence>
<protein>
    <submittedName>
        <fullName evidence="3">SWI-SNF complex subunit</fullName>
    </submittedName>
</protein>
<feature type="region of interest" description="Disordered" evidence="1">
    <location>
        <begin position="1"/>
        <end position="67"/>
    </location>
</feature>
<comment type="caution">
    <text evidence="3">The sequence shown here is derived from an EMBL/GenBank/DDBJ whole genome shotgun (WGS) entry which is preliminary data.</text>
</comment>
<feature type="domain" description="DM2" evidence="2">
    <location>
        <begin position="280"/>
        <end position="357"/>
    </location>
</feature>
<feature type="compositionally biased region" description="Basic and acidic residues" evidence="1">
    <location>
        <begin position="49"/>
        <end position="58"/>
    </location>
</feature>
<feature type="compositionally biased region" description="Acidic residues" evidence="1">
    <location>
        <begin position="190"/>
        <end position="199"/>
    </location>
</feature>
<reference evidence="3 4" key="1">
    <citation type="submission" date="2019-09" db="EMBL/GenBank/DDBJ databases">
        <title>The hologenome of the rock-dwelling lichen Lasallia pustulata.</title>
        <authorList>
            <person name="Greshake Tzovaras B."/>
            <person name="Segers F."/>
            <person name="Bicker A."/>
            <person name="Dal Grande F."/>
            <person name="Otte J."/>
            <person name="Hankeln T."/>
            <person name="Schmitt I."/>
            <person name="Ebersberger I."/>
        </authorList>
    </citation>
    <scope>NUCLEOTIDE SEQUENCE [LARGE SCALE GENOMIC DNA]</scope>
    <source>
        <strain evidence="3">A1-1</strain>
    </source>
</reference>
<dbReference type="SUPFAM" id="SSF47592">
    <property type="entry name" value="SWIB/MDM2 domain"/>
    <property type="match status" value="1"/>
</dbReference>
<evidence type="ECO:0000313" key="4">
    <source>
        <dbReference type="Proteomes" id="UP000324767"/>
    </source>
</evidence>
<dbReference type="InterPro" id="IPR003121">
    <property type="entry name" value="SWIB_MDM2_domain"/>
</dbReference>
<dbReference type="OrthoDB" id="10263741at2759"/>
<dbReference type="InterPro" id="IPR036885">
    <property type="entry name" value="SWIB_MDM2_dom_sf"/>
</dbReference>
<organism evidence="3 4">
    <name type="scientific">Lasallia pustulata</name>
    <dbReference type="NCBI Taxonomy" id="136370"/>
    <lineage>
        <taxon>Eukaryota</taxon>
        <taxon>Fungi</taxon>
        <taxon>Dikarya</taxon>
        <taxon>Ascomycota</taxon>
        <taxon>Pezizomycotina</taxon>
        <taxon>Lecanoromycetes</taxon>
        <taxon>OSLEUM clade</taxon>
        <taxon>Umbilicariomycetidae</taxon>
        <taxon>Umbilicariales</taxon>
        <taxon>Umbilicariaceae</taxon>
        <taxon>Lasallia</taxon>
    </lineage>
</organism>
<dbReference type="Pfam" id="PF02201">
    <property type="entry name" value="SWIB"/>
    <property type="match status" value="1"/>
</dbReference>
<dbReference type="CDD" id="cd10568">
    <property type="entry name" value="SWIB_like"/>
    <property type="match status" value="1"/>
</dbReference>
<sequence>MNTPMQVQYRGYQQPNQRQSHPSSSRRGPGPGPMVSHAQVQSLAQQRSAADKEKENAKRRARQPTDMNIPEGIEDIIIGNGVQEYKALRDLERRLDAVTMRKKLDISDKIKSADFRRYQTLRIWVSNTAENQPWQGRGLDENAFDFSTGIEATYRVKIEGRLQDDDDEGEMFGDHSDDEKDMGGGHGENDGDAMEQDGEDAVQRPLTLSTISPRKKLSDFFKAITVDLERAKNLQPDGTTQIEWKKSTDPNIPSAYFDVLEFERKSDENINCTINLYRDENPERYQLSKELAEVVDAVEATREHIKMAIWEYAKMMGLQQDEDMRFIQCDDRLRAIFKQDTIYFHQIHDAIFSHCSEPAPISLPYTIRVDPEYHASPTPTIYDVLVPISSPLKAQYERITTNPAYLPTLQRIADLDSQIAVLVQAVVHSKARHTFFRSLEKDPANFLRRWSASQKRDLEVILGEATRGGGEDGGAEEFRRGGDAGVWGSETVRESVGLMVAKAGKKDKELVGR</sequence>
<dbReference type="PANTHER" id="PTHR13844">
    <property type="entry name" value="SWI/SNF-RELATED MATRIX-ASSOCIATED ACTIN-DEPENDENT REGULATOR OF CHROMATIN SUBFAMILY D"/>
    <property type="match status" value="1"/>
</dbReference>
<name>A0A5M8Q1Y5_9LECA</name>
<feature type="compositionally biased region" description="Low complexity" evidence="1">
    <location>
        <begin position="13"/>
        <end position="28"/>
    </location>
</feature>
<proteinExistence type="predicted"/>
<feature type="region of interest" description="Disordered" evidence="1">
    <location>
        <begin position="159"/>
        <end position="199"/>
    </location>
</feature>
<dbReference type="EMBL" id="VXIT01000002">
    <property type="protein sequence ID" value="KAA6414996.1"/>
    <property type="molecule type" value="Genomic_DNA"/>
</dbReference>
<feature type="compositionally biased region" description="Polar residues" evidence="1">
    <location>
        <begin position="38"/>
        <end position="48"/>
    </location>
</feature>
<gene>
    <name evidence="3" type="ORF">FRX48_01747</name>
</gene>
<accession>A0A5M8Q1Y5</accession>
<dbReference type="Gene3D" id="1.10.245.10">
    <property type="entry name" value="SWIB/MDM2 domain"/>
    <property type="match status" value="1"/>
</dbReference>
<evidence type="ECO:0000256" key="1">
    <source>
        <dbReference type="SAM" id="MobiDB-lite"/>
    </source>
</evidence>
<dbReference type="SMART" id="SM00151">
    <property type="entry name" value="SWIB"/>
    <property type="match status" value="1"/>
</dbReference>
<dbReference type="PROSITE" id="PS51925">
    <property type="entry name" value="SWIB_MDM2"/>
    <property type="match status" value="1"/>
</dbReference>
<evidence type="ECO:0000259" key="2">
    <source>
        <dbReference type="PROSITE" id="PS51925"/>
    </source>
</evidence>
<feature type="compositionally biased region" description="Basic and acidic residues" evidence="1">
    <location>
        <begin position="172"/>
        <end position="189"/>
    </location>
</feature>
<dbReference type="AlphaFoldDB" id="A0A5M8Q1Y5"/>
<dbReference type="Proteomes" id="UP000324767">
    <property type="component" value="Unassembled WGS sequence"/>
</dbReference>
<dbReference type="InterPro" id="IPR019835">
    <property type="entry name" value="SWIB_domain"/>
</dbReference>